<keyword evidence="3" id="KW-1185">Reference proteome</keyword>
<protein>
    <submittedName>
        <fullName evidence="2">Metal-dependent hydrolase</fullName>
    </submittedName>
</protein>
<evidence type="ECO:0000313" key="3">
    <source>
        <dbReference type="Proteomes" id="UP000321567"/>
    </source>
</evidence>
<dbReference type="InterPro" id="IPR001279">
    <property type="entry name" value="Metallo-B-lactamas"/>
</dbReference>
<gene>
    <name evidence="2" type="ORF">ROR02_02820</name>
</gene>
<evidence type="ECO:0000259" key="1">
    <source>
        <dbReference type="Pfam" id="PF12706"/>
    </source>
</evidence>
<proteinExistence type="predicted"/>
<reference evidence="2 3" key="1">
    <citation type="submission" date="2019-07" db="EMBL/GenBank/DDBJ databases">
        <title>Whole genome shotgun sequence of Rhodospirillum oryzae NBRC 107573.</title>
        <authorList>
            <person name="Hosoyama A."/>
            <person name="Uohara A."/>
            <person name="Ohji S."/>
            <person name="Ichikawa N."/>
        </authorList>
    </citation>
    <scope>NUCLEOTIDE SEQUENCE [LARGE SCALE GENOMIC DNA]</scope>
    <source>
        <strain evidence="2 3">NBRC 107573</strain>
    </source>
</reference>
<dbReference type="GO" id="GO:0016787">
    <property type="term" value="F:hydrolase activity"/>
    <property type="evidence" value="ECO:0007669"/>
    <property type="project" value="UniProtKB-KW"/>
</dbReference>
<dbReference type="CDD" id="cd16279">
    <property type="entry name" value="metallo-hydrolase-like_MBL-fold"/>
    <property type="match status" value="1"/>
</dbReference>
<dbReference type="EMBL" id="BJZO01000004">
    <property type="protein sequence ID" value="GEO80151.1"/>
    <property type="molecule type" value="Genomic_DNA"/>
</dbReference>
<evidence type="ECO:0000313" key="2">
    <source>
        <dbReference type="EMBL" id="GEO80151.1"/>
    </source>
</evidence>
<dbReference type="Proteomes" id="UP000321567">
    <property type="component" value="Unassembled WGS sequence"/>
</dbReference>
<feature type="domain" description="Metallo-beta-lactamase" evidence="1">
    <location>
        <begin position="60"/>
        <end position="245"/>
    </location>
</feature>
<accession>A0A512H3Y7</accession>
<dbReference type="Pfam" id="PF12706">
    <property type="entry name" value="Lactamase_B_2"/>
    <property type="match status" value="1"/>
</dbReference>
<dbReference type="SUPFAM" id="SSF56281">
    <property type="entry name" value="Metallo-hydrolase/oxidoreductase"/>
    <property type="match status" value="1"/>
</dbReference>
<dbReference type="InterPro" id="IPR036866">
    <property type="entry name" value="RibonucZ/Hydroxyglut_hydro"/>
</dbReference>
<comment type="caution">
    <text evidence="2">The sequence shown here is derived from an EMBL/GenBank/DDBJ whole genome shotgun (WGS) entry which is preliminary data.</text>
</comment>
<dbReference type="AlphaFoldDB" id="A0A512H3Y7"/>
<dbReference type="PANTHER" id="PTHR42663">
    <property type="entry name" value="HYDROLASE C777.06C-RELATED-RELATED"/>
    <property type="match status" value="1"/>
</dbReference>
<keyword evidence="2" id="KW-0378">Hydrolase</keyword>
<organism evidence="2 3">
    <name type="scientific">Pararhodospirillum oryzae</name>
    <dbReference type="NCBI Taxonomy" id="478448"/>
    <lineage>
        <taxon>Bacteria</taxon>
        <taxon>Pseudomonadati</taxon>
        <taxon>Pseudomonadota</taxon>
        <taxon>Alphaproteobacteria</taxon>
        <taxon>Rhodospirillales</taxon>
        <taxon>Rhodospirillaceae</taxon>
        <taxon>Pararhodospirillum</taxon>
    </lineage>
</organism>
<sequence length="282" mass="30485">MSGDDRAVIVRATVLGCGGSGGVPSLGTGWGVCDPTDPRNARLRPSLLVEAVDRNGAVLTRVLVDPSPDLRQQALSVGLRHLDAVIVTHAHADHIHGIDDLREVNRAMGHALDLWATPRVLGELNGRFSYCFTPLPEGATSIYKPLLIPRPVTWQEPFSIGALSVIPFFQDHGWRMETMGLRFGPLAYSTDVVELDETAFAVLDGVQTWIVDCFGQVTHPTHSHLDKTLGWIARVGPRLAVLTHMGPGLDYKALSARLPPGVIPAHDGLVLDCPAWSPSVSR</sequence>
<dbReference type="Gene3D" id="3.60.15.10">
    <property type="entry name" value="Ribonuclease Z/Hydroxyacylglutathione hydrolase-like"/>
    <property type="match status" value="1"/>
</dbReference>
<dbReference type="PANTHER" id="PTHR42663:SF6">
    <property type="entry name" value="HYDROLASE C777.06C-RELATED"/>
    <property type="match status" value="1"/>
</dbReference>
<dbReference type="RefSeq" id="WP_246135341.1">
    <property type="nucleotide sequence ID" value="NZ_BJZO01000004.1"/>
</dbReference>
<name>A0A512H3Y7_9PROT</name>